<keyword evidence="1" id="KW-1133">Transmembrane helix</keyword>
<dbReference type="AlphaFoldDB" id="A0A4V2G4Q2"/>
<proteinExistence type="predicted"/>
<evidence type="ECO:0000256" key="1">
    <source>
        <dbReference type="SAM" id="Phobius"/>
    </source>
</evidence>
<evidence type="ECO:0000313" key="3">
    <source>
        <dbReference type="EMBL" id="RZU41886.1"/>
    </source>
</evidence>
<dbReference type="Gene3D" id="3.20.20.370">
    <property type="entry name" value="Glycoside hydrolase/deacetylase"/>
    <property type="match status" value="1"/>
</dbReference>
<keyword evidence="1" id="KW-0812">Transmembrane</keyword>
<dbReference type="InterPro" id="IPR002509">
    <property type="entry name" value="NODB_dom"/>
</dbReference>
<dbReference type="CDD" id="cd10917">
    <property type="entry name" value="CE4_NodB_like_6s_7s"/>
    <property type="match status" value="1"/>
</dbReference>
<dbReference type="GO" id="GO:0016810">
    <property type="term" value="F:hydrolase activity, acting on carbon-nitrogen (but not peptide) bonds"/>
    <property type="evidence" value="ECO:0007669"/>
    <property type="project" value="InterPro"/>
</dbReference>
<comment type="caution">
    <text evidence="3">The sequence shown here is derived from an EMBL/GenBank/DDBJ whole genome shotgun (WGS) entry which is preliminary data.</text>
</comment>
<dbReference type="PANTHER" id="PTHR10587">
    <property type="entry name" value="GLYCOSYL TRANSFERASE-RELATED"/>
    <property type="match status" value="1"/>
</dbReference>
<reference evidence="3 4" key="1">
    <citation type="submission" date="2019-02" db="EMBL/GenBank/DDBJ databases">
        <title>Genomic Encyclopedia of Archaeal and Bacterial Type Strains, Phase II (KMG-II): from individual species to whole genera.</title>
        <authorList>
            <person name="Goeker M."/>
        </authorList>
    </citation>
    <scope>NUCLEOTIDE SEQUENCE [LARGE SCALE GENOMIC DNA]</scope>
    <source>
        <strain evidence="3 4">DSM 18101</strain>
    </source>
</reference>
<dbReference type="InterPro" id="IPR050248">
    <property type="entry name" value="Polysacc_deacetylase_ArnD"/>
</dbReference>
<feature type="domain" description="NodB homology" evidence="2">
    <location>
        <begin position="58"/>
        <end position="247"/>
    </location>
</feature>
<dbReference type="Proteomes" id="UP000292958">
    <property type="component" value="Unassembled WGS sequence"/>
</dbReference>
<gene>
    <name evidence="3" type="ORF">BDD14_3423</name>
</gene>
<dbReference type="SUPFAM" id="SSF88713">
    <property type="entry name" value="Glycoside hydrolase/deacetylase"/>
    <property type="match status" value="1"/>
</dbReference>
<dbReference type="EMBL" id="SHKW01000001">
    <property type="protein sequence ID" value="RZU41886.1"/>
    <property type="molecule type" value="Genomic_DNA"/>
</dbReference>
<dbReference type="Pfam" id="PF01522">
    <property type="entry name" value="Polysacc_deac_1"/>
    <property type="match status" value="1"/>
</dbReference>
<keyword evidence="4" id="KW-1185">Reference proteome</keyword>
<evidence type="ECO:0000259" key="2">
    <source>
        <dbReference type="PROSITE" id="PS51677"/>
    </source>
</evidence>
<dbReference type="RefSeq" id="WP_242617995.1">
    <property type="nucleotide sequence ID" value="NZ_SHKW01000001.1"/>
</dbReference>
<feature type="transmembrane region" description="Helical" evidence="1">
    <location>
        <begin position="20"/>
        <end position="40"/>
    </location>
</feature>
<dbReference type="GO" id="GO:0005975">
    <property type="term" value="P:carbohydrate metabolic process"/>
    <property type="evidence" value="ECO:0007669"/>
    <property type="project" value="InterPro"/>
</dbReference>
<protein>
    <submittedName>
        <fullName evidence="3">Peptidoglycan/xylan/chitin deacetylase (PgdA/CDA1 family)</fullName>
    </submittedName>
</protein>
<dbReference type="PANTHER" id="PTHR10587:SF137">
    <property type="entry name" value="4-DEOXY-4-FORMAMIDO-L-ARABINOSE-PHOSPHOUNDECAPRENOL DEFORMYLASE ARND-RELATED"/>
    <property type="match status" value="1"/>
</dbReference>
<dbReference type="PROSITE" id="PS51677">
    <property type="entry name" value="NODB"/>
    <property type="match status" value="1"/>
</dbReference>
<sequence length="253" mass="27406">MTGRALVEGVMTGSGLSAAALGGVVGLTAAVAGGMAWAALSPESQIFGKTLIAPSRPGEFALTFDDGPNPAATPRLLDVLARGGVQVTFFLIGQFVRQCPELVREIAAAGHLIGNHTMTHPWLAWQTERRIREELTGASAVIEDVLGERIRYFRAPHGARRPVVLRLAREMGMVPVQWNVICQDWNPIGVDGILARAMRGVERNKRRGAATNIVLHDGGQEGLNAPRLDTVRATELLVERFSGMRFVRVDAWE</sequence>
<accession>A0A4V2G4Q2</accession>
<name>A0A4V2G4Q2_9BACT</name>
<dbReference type="InterPro" id="IPR011330">
    <property type="entry name" value="Glyco_hydro/deAcase_b/a-brl"/>
</dbReference>
<evidence type="ECO:0000313" key="4">
    <source>
        <dbReference type="Proteomes" id="UP000292958"/>
    </source>
</evidence>
<organism evidence="3 4">
    <name type="scientific">Edaphobacter modestus</name>
    <dbReference type="NCBI Taxonomy" id="388466"/>
    <lineage>
        <taxon>Bacteria</taxon>
        <taxon>Pseudomonadati</taxon>
        <taxon>Acidobacteriota</taxon>
        <taxon>Terriglobia</taxon>
        <taxon>Terriglobales</taxon>
        <taxon>Acidobacteriaceae</taxon>
        <taxon>Edaphobacter</taxon>
    </lineage>
</organism>
<keyword evidence="1" id="KW-0472">Membrane</keyword>